<dbReference type="AlphaFoldDB" id="A0A0G0SCB4"/>
<comment type="caution">
    <text evidence="1">The sequence shown here is derived from an EMBL/GenBank/DDBJ whole genome shotgun (WGS) entry which is preliminary data.</text>
</comment>
<evidence type="ECO:0000313" key="1">
    <source>
        <dbReference type="EMBL" id="KKR23322.1"/>
    </source>
</evidence>
<evidence type="ECO:0000313" key="2">
    <source>
        <dbReference type="Proteomes" id="UP000034764"/>
    </source>
</evidence>
<accession>A0A0G0SCB4</accession>
<protein>
    <recommendedName>
        <fullName evidence="3">Adenylate kinase</fullName>
    </recommendedName>
</protein>
<proteinExistence type="predicted"/>
<organism evidence="1 2">
    <name type="scientific">Candidatus Yanofskybacteria bacterium GW2011_GWD2_39_48</name>
    <dbReference type="NCBI Taxonomy" id="1619031"/>
    <lineage>
        <taxon>Bacteria</taxon>
        <taxon>Candidatus Yanofskyibacteriota</taxon>
    </lineage>
</organism>
<sequence length="190" mass="22085">MDNNDTNKNPYGLLPPKVPLIFADGTDVYNKLKEAYITHPIGYFILAPSGAGKTHFINKQTEQHWIDGDHLWLSAKAHPDSQWWLEPYNIIDEIDQRSDIITVEAKKLGFWIMGASNNWLKPDAIVLPNWKTHKKYIKYRETHNYDGGAKSDRLQQVLDHRKQISRWKKQGVPNFKSIEEATEYLSNIIK</sequence>
<gene>
    <name evidence="1" type="ORF">UT53_C0024G0005</name>
</gene>
<dbReference type="EMBL" id="LBXD01000024">
    <property type="protein sequence ID" value="KKR23322.1"/>
    <property type="molecule type" value="Genomic_DNA"/>
</dbReference>
<name>A0A0G0SCB4_9BACT</name>
<dbReference type="Proteomes" id="UP000034764">
    <property type="component" value="Unassembled WGS sequence"/>
</dbReference>
<reference evidence="1 2" key="1">
    <citation type="journal article" date="2015" name="Nature">
        <title>rRNA introns, odd ribosomes, and small enigmatic genomes across a large radiation of phyla.</title>
        <authorList>
            <person name="Brown C.T."/>
            <person name="Hug L.A."/>
            <person name="Thomas B.C."/>
            <person name="Sharon I."/>
            <person name="Castelle C.J."/>
            <person name="Singh A."/>
            <person name="Wilkins M.J."/>
            <person name="Williams K.H."/>
            <person name="Banfield J.F."/>
        </authorList>
    </citation>
    <scope>NUCLEOTIDE SEQUENCE [LARGE SCALE GENOMIC DNA]</scope>
</reference>
<evidence type="ECO:0008006" key="3">
    <source>
        <dbReference type="Google" id="ProtNLM"/>
    </source>
</evidence>